<evidence type="ECO:0000256" key="1">
    <source>
        <dbReference type="ARBA" id="ARBA00022499"/>
    </source>
</evidence>
<evidence type="ECO:0000256" key="2">
    <source>
        <dbReference type="ARBA" id="ARBA00022553"/>
    </source>
</evidence>
<evidence type="ECO:0000313" key="12">
    <source>
        <dbReference type="EMBL" id="KAK7138728.1"/>
    </source>
</evidence>
<organism evidence="12 13">
    <name type="scientific">Phoxinus phoxinus</name>
    <name type="common">Eurasian minnow</name>
    <dbReference type="NCBI Taxonomy" id="58324"/>
    <lineage>
        <taxon>Eukaryota</taxon>
        <taxon>Metazoa</taxon>
        <taxon>Chordata</taxon>
        <taxon>Craniata</taxon>
        <taxon>Vertebrata</taxon>
        <taxon>Euteleostomi</taxon>
        <taxon>Actinopterygii</taxon>
        <taxon>Neopterygii</taxon>
        <taxon>Teleostei</taxon>
        <taxon>Ostariophysi</taxon>
        <taxon>Cypriniformes</taxon>
        <taxon>Leuciscidae</taxon>
        <taxon>Phoxininae</taxon>
        <taxon>Phoxinus</taxon>
    </lineage>
</organism>
<keyword evidence="5 9" id="KW-0863">Zinc-finger</keyword>
<dbReference type="GO" id="GO:0003677">
    <property type="term" value="F:DNA binding"/>
    <property type="evidence" value="ECO:0007669"/>
    <property type="project" value="UniProtKB-UniRule"/>
</dbReference>
<name>A0AAN9CKV7_9TELE</name>
<keyword evidence="1" id="KW-1017">Isopeptide bond</keyword>
<keyword evidence="7" id="KW-0832">Ubl conjugation</keyword>
<evidence type="ECO:0000256" key="6">
    <source>
        <dbReference type="ARBA" id="ARBA00022833"/>
    </source>
</evidence>
<evidence type="ECO:0000256" key="9">
    <source>
        <dbReference type="PROSITE-ProRule" id="PRU00309"/>
    </source>
</evidence>
<dbReference type="InterPro" id="IPR011017">
    <property type="entry name" value="TRASH_dom"/>
</dbReference>
<feature type="compositionally biased region" description="Basic and acidic residues" evidence="10">
    <location>
        <begin position="1134"/>
        <end position="1144"/>
    </location>
</feature>
<gene>
    <name evidence="12" type="ORF">R3I93_015980</name>
</gene>
<dbReference type="SMART" id="SM00746">
    <property type="entry name" value="TRASH"/>
    <property type="match status" value="9"/>
</dbReference>
<dbReference type="InterPro" id="IPR051284">
    <property type="entry name" value="ZnF_MYMT-QRICH1"/>
</dbReference>
<evidence type="ECO:0000313" key="13">
    <source>
        <dbReference type="Proteomes" id="UP001364617"/>
    </source>
</evidence>
<keyword evidence="4" id="KW-0677">Repeat</keyword>
<dbReference type="SUPFAM" id="SSF57716">
    <property type="entry name" value="Glucocorticoid receptor-like (DNA-binding domain)"/>
    <property type="match status" value="2"/>
</dbReference>
<evidence type="ECO:0000256" key="7">
    <source>
        <dbReference type="ARBA" id="ARBA00022843"/>
    </source>
</evidence>
<feature type="compositionally biased region" description="Low complexity" evidence="10">
    <location>
        <begin position="639"/>
        <end position="671"/>
    </location>
</feature>
<feature type="compositionally biased region" description="Basic and acidic residues" evidence="10">
    <location>
        <begin position="264"/>
        <end position="311"/>
    </location>
</feature>
<dbReference type="SMART" id="SM00980">
    <property type="entry name" value="THAP"/>
    <property type="match status" value="1"/>
</dbReference>
<dbReference type="SMART" id="SM00692">
    <property type="entry name" value="DM3"/>
    <property type="match status" value="1"/>
</dbReference>
<feature type="domain" description="THAP-type" evidence="11">
    <location>
        <begin position="1"/>
        <end position="88"/>
    </location>
</feature>
<dbReference type="InterPro" id="IPR006612">
    <property type="entry name" value="THAP_Znf"/>
</dbReference>
<feature type="region of interest" description="Disordered" evidence="10">
    <location>
        <begin position="264"/>
        <end position="325"/>
    </location>
</feature>
<dbReference type="PANTHER" id="PTHR45736">
    <property type="entry name" value="ZINC FINGER MYM-TYPE PROTEIN"/>
    <property type="match status" value="1"/>
</dbReference>
<feature type="region of interest" description="Disordered" evidence="10">
    <location>
        <begin position="1134"/>
        <end position="1163"/>
    </location>
</feature>
<evidence type="ECO:0000256" key="10">
    <source>
        <dbReference type="SAM" id="MobiDB-lite"/>
    </source>
</evidence>
<dbReference type="Pfam" id="PF24900">
    <property type="entry name" value="TRASH_ZMYM4"/>
    <property type="match status" value="1"/>
</dbReference>
<sequence>MGRFCAVLNCGKIRRITSSHRLPFNDPGRLKLWLEFLRWDVSTLVEVLREADHRVCGLHFTDEDFAKGHKIPPKKRIRLTSTAVPTLRPGTTELEELGEIVSDPDTQPAEDCGNTDEDEKVRLTDLQSTSGRQKSHRTCPVRRGQRQSKLILTVTNQATSTSTSPSIFGTYYALPPTWYYQVNDPAEIGLQMKGSLDESVSMDSAATSEGILIAREDFVEHKNEAIESEDSKDSKINAEDTAQSSEELVITKVEDCMNEMAVDQKEDYNEKMEVDGPADSETKEAKDVRKPETSALTIKDEPMDEEWKKSPETPGRNIKEDEDFDQTPDDFKIRAAFSVGVNASIGDPVDVPAKAPSISAEPIQPFNRISLLCTACNKVLLKGQTAFQRSGSSKLFCSPACLGSSKTKTCHCCLKEICDQRNTVIGPVDMLGTLKEFCSQKCLGALNFKCSVCQKTGMTHSHEVNFMGSIQKLCSDSCFNQFRSSNKLNMNSCVNCAGYCYGTDSQCPSLRMEDRVMKFCKQNCLIAFKQKSLKLVTCKMCQTLRPAADALDSPNSEGVRELFCSASCVTASKGQNSSSVSGGKQSIPVECNNCKLKLVPQYHIAMFDGSIQNFCSYSCVLAYKESFSKTKPNNQVDMATSTTNTTSTPKPAAPKPASSESSSSAKTSAPSGPVQTATKIPCYQCLNLFFHRPELLEFKRKMYAFCDNACIEEFRRTNSAVARCVNCKINKTLKIVRRINKIDHSFCDERCKSLFEHNLFKRWGKKHCRNCFYCYSTSKTVVTEVFDGKQEEFCGKDCLSKHSSLTRQEIKCSMCRQAKKTTETVKWLGEMKHFCTLRCLMFFCSLQGVTGAVIKATSQSQATQSATPVTSSVPQNTKAGSPVIASVLLSNAPNKQPGVHRNTDPKGSVPAAVTVKVTEHKHAVKAPVSSSQIRKNKDLPYKSICKNKATSCKPHMTDAETQIDEKPKVIVLPVPVPVYVPVPMHLYAQYIPQSVGLPLPIPVPLFFPTTLDSAEHIVKTIQEIKEKIPDDPLEAELLMMAEMVAEDTEREKCITSSDQTGNIMEDLDFEALSNNLSWEEDSVSSAQTWDHPPEPERPPPSRSATLAPVSTSAEEPQMDLEADFPVESIELLREQTQKDTDSGKQKSLKRGNDSFPQKKKGRKCASALPKSLSKLQHEYGVNAWKDWVRWRNAQPNMETPKYASHSMTIKEDLLKCCPAELSYGLCKFISEVRRPNGEKYSPDSVFYLCLGIQQFLFENNRMENIFSDLFYTKFCQEMTNLLKGWKPTILPTGYVHSRVEEEYLWDCKQLGAFSPGVLLNTLLYFFTKFFNYKTVEQHRRLSFANVKRYTRGPANSKVSYLRFFYPPKEDASMDGVPVKKRKKDEQRQRVLKIRQNSDNPLRCPVKLYEFYLSKCSPGIRHHATKFYLTPERSCVPSSPTWFTAISLSDEALSSMLTRILTVRELHMEADKTLTETDSDTDSDF</sequence>
<keyword evidence="13" id="KW-1185">Reference proteome</keyword>
<evidence type="ECO:0000256" key="3">
    <source>
        <dbReference type="ARBA" id="ARBA00022723"/>
    </source>
</evidence>
<reference evidence="12 13" key="1">
    <citation type="submission" date="2024-02" db="EMBL/GenBank/DDBJ databases">
        <title>Chromosome-level genome assembly of the Eurasian Minnow (Phoxinus phoxinus).</title>
        <authorList>
            <person name="Oriowo T.O."/>
            <person name="Martin S."/>
            <person name="Stange M."/>
            <person name="Chrysostomakis Y."/>
            <person name="Brown T."/>
            <person name="Winkler S."/>
            <person name="Kukowka S."/>
            <person name="Myers E.W."/>
            <person name="Bohne A."/>
        </authorList>
    </citation>
    <scope>NUCLEOTIDE SEQUENCE [LARGE SCALE GENOMIC DNA]</scope>
    <source>
        <strain evidence="12">ZFMK-TIS-60720</strain>
        <tissue evidence="12">Whole Organism</tissue>
    </source>
</reference>
<dbReference type="Pfam" id="PF06467">
    <property type="entry name" value="zf-FCS"/>
    <property type="match status" value="3"/>
</dbReference>
<dbReference type="InterPro" id="IPR021893">
    <property type="entry name" value="ZMYM2-like_C"/>
</dbReference>
<accession>A0AAN9CKV7</accession>
<evidence type="ECO:0000256" key="4">
    <source>
        <dbReference type="ARBA" id="ARBA00022737"/>
    </source>
</evidence>
<dbReference type="InterPro" id="IPR057926">
    <property type="entry name" value="QRICH1_dom"/>
</dbReference>
<dbReference type="Pfam" id="PF25561">
    <property type="entry name" value="QRICH1"/>
    <property type="match status" value="1"/>
</dbReference>
<comment type="caution">
    <text evidence="12">The sequence shown here is derived from an EMBL/GenBank/DDBJ whole genome shotgun (WGS) entry which is preliminary data.</text>
</comment>
<dbReference type="Proteomes" id="UP001364617">
    <property type="component" value="Unassembled WGS sequence"/>
</dbReference>
<dbReference type="InterPro" id="IPR010507">
    <property type="entry name" value="Znf_MYM"/>
</dbReference>
<evidence type="ECO:0000256" key="8">
    <source>
        <dbReference type="ARBA" id="ARBA00023125"/>
    </source>
</evidence>
<dbReference type="Pfam" id="PF12012">
    <property type="entry name" value="DUF3504"/>
    <property type="match status" value="1"/>
</dbReference>
<feature type="region of interest" description="Disordered" evidence="10">
    <location>
        <begin position="1080"/>
        <end position="1117"/>
    </location>
</feature>
<evidence type="ECO:0000259" key="11">
    <source>
        <dbReference type="PROSITE" id="PS50950"/>
    </source>
</evidence>
<dbReference type="PROSITE" id="PS50950">
    <property type="entry name" value="ZF_THAP"/>
    <property type="match status" value="1"/>
</dbReference>
<keyword evidence="8 9" id="KW-0238">DNA-binding</keyword>
<proteinExistence type="predicted"/>
<dbReference type="PANTHER" id="PTHR45736:SF5">
    <property type="entry name" value="ZINC FINGER MYM-TYPE PROTEIN 4"/>
    <property type="match status" value="1"/>
</dbReference>
<evidence type="ECO:0000256" key="5">
    <source>
        <dbReference type="ARBA" id="ARBA00022771"/>
    </source>
</evidence>
<protein>
    <recommendedName>
        <fullName evidence="11">THAP-type domain-containing protein</fullName>
    </recommendedName>
</protein>
<dbReference type="GO" id="GO:0008270">
    <property type="term" value="F:zinc ion binding"/>
    <property type="evidence" value="ECO:0007669"/>
    <property type="project" value="UniProtKB-KW"/>
</dbReference>
<keyword evidence="3" id="KW-0479">Metal-binding</keyword>
<keyword evidence="2" id="KW-0597">Phosphoprotein</keyword>
<dbReference type="EMBL" id="JAYKXH010000017">
    <property type="protein sequence ID" value="KAK7138728.1"/>
    <property type="molecule type" value="Genomic_DNA"/>
</dbReference>
<feature type="region of interest" description="Disordered" evidence="10">
    <location>
        <begin position="633"/>
        <end position="675"/>
    </location>
</feature>
<keyword evidence="6" id="KW-0862">Zinc</keyword>